<comment type="subcellular location">
    <subcellularLocation>
        <location evidence="2">Cell inner membrane</location>
        <topology evidence="2">Single-pass membrane protein</topology>
    </subcellularLocation>
</comment>
<dbReference type="InterPro" id="IPR018513">
    <property type="entry name" value="Cell_synthase_bac"/>
</dbReference>
<dbReference type="EMBL" id="OW150024">
    <property type="protein sequence ID" value="CAH2029851.1"/>
    <property type="molecule type" value="Genomic_DNA"/>
</dbReference>
<dbReference type="PANTHER" id="PTHR39083">
    <property type="entry name" value="CYCLIC DI-GMP-BINDING PROTEIN"/>
    <property type="match status" value="1"/>
</dbReference>
<evidence type="ECO:0000256" key="13">
    <source>
        <dbReference type="ARBA" id="ARBA00023136"/>
    </source>
</evidence>
<proteinExistence type="inferred from homology"/>
<evidence type="ECO:0000256" key="12">
    <source>
        <dbReference type="ARBA" id="ARBA00022989"/>
    </source>
</evidence>
<organism evidence="16 17">
    <name type="scientific">Trichlorobacter ammonificans</name>
    <dbReference type="NCBI Taxonomy" id="2916410"/>
    <lineage>
        <taxon>Bacteria</taxon>
        <taxon>Pseudomonadati</taxon>
        <taxon>Thermodesulfobacteriota</taxon>
        <taxon>Desulfuromonadia</taxon>
        <taxon>Geobacterales</taxon>
        <taxon>Geobacteraceae</taxon>
        <taxon>Trichlorobacter</taxon>
    </lineage>
</organism>
<protein>
    <recommendedName>
        <fullName evidence="6">Cyclic di-GMP-binding protein</fullName>
    </recommendedName>
    <alternativeName>
        <fullName evidence="14">Cellulose synthase regulatory subunit</fullName>
    </alternativeName>
</protein>
<comment type="pathway">
    <text evidence="3">Glycan metabolism; bacterial cellulose biosynthesis.</text>
</comment>
<comment type="similarity">
    <text evidence="4">Belongs to the AcsB/BcsB family.</text>
</comment>
<dbReference type="InterPro" id="IPR003920">
    <property type="entry name" value="Cell_synth_B"/>
</dbReference>
<dbReference type="Proteomes" id="UP001295463">
    <property type="component" value="Chromosome"/>
</dbReference>
<evidence type="ECO:0000256" key="3">
    <source>
        <dbReference type="ARBA" id="ARBA00005186"/>
    </source>
</evidence>
<keyword evidence="10 15" id="KW-0812">Transmembrane</keyword>
<keyword evidence="13 15" id="KW-0472">Membrane</keyword>
<keyword evidence="12 15" id="KW-1133">Transmembrane helix</keyword>
<name>A0ABN8HE91_9BACT</name>
<keyword evidence="8" id="KW-0997">Cell inner membrane</keyword>
<accession>A0ABN8HE91</accession>
<keyword evidence="11" id="KW-0135">Cellulose biosynthesis</keyword>
<reference evidence="16 17" key="1">
    <citation type="submission" date="2022-03" db="EMBL/GenBank/DDBJ databases">
        <authorList>
            <person name="Koch H."/>
        </authorList>
    </citation>
    <scope>NUCLEOTIDE SEQUENCE [LARGE SCALE GENOMIC DNA]</scope>
    <source>
        <strain evidence="16 17">G1</strain>
    </source>
</reference>
<evidence type="ECO:0000256" key="14">
    <source>
        <dbReference type="ARBA" id="ARBA00033444"/>
    </source>
</evidence>
<evidence type="ECO:0000256" key="11">
    <source>
        <dbReference type="ARBA" id="ARBA00022916"/>
    </source>
</evidence>
<evidence type="ECO:0000256" key="9">
    <source>
        <dbReference type="ARBA" id="ARBA00022636"/>
    </source>
</evidence>
<feature type="transmembrane region" description="Helical" evidence="15">
    <location>
        <begin position="688"/>
        <end position="709"/>
    </location>
</feature>
<evidence type="ECO:0000313" key="16">
    <source>
        <dbReference type="EMBL" id="CAH2029851.1"/>
    </source>
</evidence>
<evidence type="ECO:0000256" key="4">
    <source>
        <dbReference type="ARBA" id="ARBA00010714"/>
    </source>
</evidence>
<keyword evidence="9" id="KW-0973">c-di-GMP</keyword>
<gene>
    <name evidence="16" type="ORF">GEAMG1_0029</name>
</gene>
<keyword evidence="17" id="KW-1185">Reference proteome</keyword>
<dbReference type="Gene3D" id="2.60.120.260">
    <property type="entry name" value="Galactose-binding domain-like"/>
    <property type="match status" value="2"/>
</dbReference>
<keyword evidence="7" id="KW-1003">Cell membrane</keyword>
<sequence>MTIRGVLLQVCILAALAGMIIPGGAAAETVRIPLHQLAPARSVDLKCISAEHILQIPIPARWEVKRAVLSFEYVNSTGLLAGASRMAVRLNRTPVAQISLNPQAPEGAVKLVIPGTSFKAGYNDLAFAVAQHYTMDCEQPCAPDLWTTLKLDQAVLEVEFALKPVPLKLSSVGEYLFDPRISPAGAVNLVLENRQADLVSVAGLVTSGIARRFDYRSVRFSTADELQPGRDNVIVGSRKFVEAYLAARGVTPPKIDGPFLKLLHLPLPGAGAGTVDPTRGLLVVSGATINQLRLAAATLAIISPSFPNSDELTATEFKLADIPMHGGKLTVTYDKKYTFKDMNFSTVTLKGFNANAREIAFRLPADVLIKPNLYVDLSLHYAYGAALGPGSVINILLNGKHVRAIPLDNVKGDLIEGYKLRIPTYLFRPGDNYLRIDTAMIPQNNKSCENMLIENLFVTIFENSTLVFPQLPHFAELPNLELFMLNGFPFTRWPDGKGSLFYLTGNDPATVNAALNLAGMISQKNGYPLFGAQYTYTDPKRFDGELIIVGALAAVPETYRQQAPLKLAAESTVPYSFTRNWSSEDTVAVSRQISTLKPGMGALMEFLSPYSEGRTVVLMTAATPNDLEAMSAALTESSVQAASKGDLALVELEAPDFRTTALLVGKKYIAGRSGEVSAIKRYLYYYPWLYYLAMALVIVAMSLLLFHLLKRYRKRRLKGASAASDS</sequence>
<evidence type="ECO:0000256" key="8">
    <source>
        <dbReference type="ARBA" id="ARBA00022519"/>
    </source>
</evidence>
<evidence type="ECO:0000256" key="15">
    <source>
        <dbReference type="SAM" id="Phobius"/>
    </source>
</evidence>
<evidence type="ECO:0000256" key="10">
    <source>
        <dbReference type="ARBA" id="ARBA00022692"/>
    </source>
</evidence>
<evidence type="ECO:0000256" key="6">
    <source>
        <dbReference type="ARBA" id="ARBA00021844"/>
    </source>
</evidence>
<evidence type="ECO:0000256" key="5">
    <source>
        <dbReference type="ARBA" id="ARBA00011437"/>
    </source>
</evidence>
<dbReference type="Pfam" id="PF03170">
    <property type="entry name" value="BcsB"/>
    <property type="match status" value="1"/>
</dbReference>
<dbReference type="PRINTS" id="PR01440">
    <property type="entry name" value="CELLSNTHASEB"/>
</dbReference>
<evidence type="ECO:0000256" key="7">
    <source>
        <dbReference type="ARBA" id="ARBA00022475"/>
    </source>
</evidence>
<evidence type="ECO:0000313" key="17">
    <source>
        <dbReference type="Proteomes" id="UP001295463"/>
    </source>
</evidence>
<evidence type="ECO:0000256" key="1">
    <source>
        <dbReference type="ARBA" id="ARBA00002057"/>
    </source>
</evidence>
<comment type="function">
    <text evidence="1">Binds the cellulose synthase activator, bis-(3'-5') cyclic diguanylic acid (c-di-GMP).</text>
</comment>
<dbReference type="PANTHER" id="PTHR39083:SF1">
    <property type="entry name" value="CYCLIC DI-GMP-BINDING PROTEIN"/>
    <property type="match status" value="1"/>
</dbReference>
<evidence type="ECO:0000256" key="2">
    <source>
        <dbReference type="ARBA" id="ARBA00004377"/>
    </source>
</evidence>
<dbReference type="RefSeq" id="WP_305730831.1">
    <property type="nucleotide sequence ID" value="NZ_OW150024.1"/>
</dbReference>
<comment type="subunit">
    <text evidence="5">Tightly associated with the cellulose synthase catalytic subunit.</text>
</comment>